<proteinExistence type="predicted"/>
<gene>
    <name evidence="3" type="ORF">AB5J56_08980</name>
</gene>
<dbReference type="Gene3D" id="3.50.50.60">
    <property type="entry name" value="FAD/NAD(P)-binding domain"/>
    <property type="match status" value="1"/>
</dbReference>
<dbReference type="InterPro" id="IPR036188">
    <property type="entry name" value="FAD/NAD-bd_sf"/>
</dbReference>
<dbReference type="AlphaFoldDB" id="A0AB39P388"/>
<dbReference type="SUPFAM" id="SSF51905">
    <property type="entry name" value="FAD/NAD(P)-binding domain"/>
    <property type="match status" value="1"/>
</dbReference>
<feature type="domain" description="FAD dependent oxidoreductase" evidence="2">
    <location>
        <begin position="7"/>
        <end position="351"/>
    </location>
</feature>
<dbReference type="Gene3D" id="3.30.9.10">
    <property type="entry name" value="D-Amino Acid Oxidase, subunit A, domain 2"/>
    <property type="match status" value="1"/>
</dbReference>
<reference evidence="3" key="1">
    <citation type="submission" date="2024-07" db="EMBL/GenBank/DDBJ databases">
        <authorList>
            <person name="Yu S.T."/>
        </authorList>
    </citation>
    <scope>NUCLEOTIDE SEQUENCE</scope>
    <source>
        <strain evidence="3">R21</strain>
    </source>
</reference>
<dbReference type="InterPro" id="IPR006076">
    <property type="entry name" value="FAD-dep_OxRdtase"/>
</dbReference>
<dbReference type="GO" id="GO:0005737">
    <property type="term" value="C:cytoplasm"/>
    <property type="evidence" value="ECO:0007669"/>
    <property type="project" value="TreeGrafter"/>
</dbReference>
<dbReference type="PANTHER" id="PTHR13847:SF287">
    <property type="entry name" value="FAD-DEPENDENT OXIDOREDUCTASE DOMAIN-CONTAINING PROTEIN 1"/>
    <property type="match status" value="1"/>
</dbReference>
<name>A0AB39P388_9ACTN</name>
<evidence type="ECO:0000259" key="2">
    <source>
        <dbReference type="Pfam" id="PF01266"/>
    </source>
</evidence>
<sequence length="381" mass="40329">MISRAGVVVIGGGVMGTSIAYHLARAGVPDVVLVERDELAAGSTSRAAGGVRAQFSDELNIQLGARSLEAFARFGDEPGHDIGLHRVGYLFLLSTPQEVAAFEAGVRLQNALGVPSRVIDPAEARRLSPLISTDGLLAAAFSPDDGHCTPESVVHGYAAGARRHGATVLRHCEVTGIERHGDDITAVVTRQGRIATDTVVCAAGAWSRAVGAMVGVDLPVSPLRRQIAVTEPVPGLPPDLPMTIDFTSSLYFHTEGPGLLVGMSDPDESPGFSTETHDRWIPRLAEAMERRAPALLDLRRTGGWAGLYEITPDHNALIGEASSCSRFLYATGFSGHGFLQGPAVGEVVRDLYLGRSPFVDISPLSVERFAADALRPEVNCV</sequence>
<dbReference type="EC" id="1.-.-.-" evidence="3"/>
<dbReference type="RefSeq" id="WP_369231785.1">
    <property type="nucleotide sequence ID" value="NZ_CP163435.1"/>
</dbReference>
<organism evidence="3">
    <name type="scientific">Streptomyces sp. R21</name>
    <dbReference type="NCBI Taxonomy" id="3238627"/>
    <lineage>
        <taxon>Bacteria</taxon>
        <taxon>Bacillati</taxon>
        <taxon>Actinomycetota</taxon>
        <taxon>Actinomycetes</taxon>
        <taxon>Kitasatosporales</taxon>
        <taxon>Streptomycetaceae</taxon>
        <taxon>Streptomyces</taxon>
    </lineage>
</organism>
<dbReference type="GO" id="GO:0016491">
    <property type="term" value="F:oxidoreductase activity"/>
    <property type="evidence" value="ECO:0007669"/>
    <property type="project" value="UniProtKB-KW"/>
</dbReference>
<dbReference type="PANTHER" id="PTHR13847">
    <property type="entry name" value="SARCOSINE DEHYDROGENASE-RELATED"/>
    <property type="match status" value="1"/>
</dbReference>
<protein>
    <submittedName>
        <fullName evidence="3">NAD(P)/FAD-dependent oxidoreductase</fullName>
        <ecNumber evidence="3">1.-.-.-</ecNumber>
    </submittedName>
</protein>
<evidence type="ECO:0000256" key="1">
    <source>
        <dbReference type="ARBA" id="ARBA00023002"/>
    </source>
</evidence>
<dbReference type="SUPFAM" id="SSF54373">
    <property type="entry name" value="FAD-linked reductases, C-terminal domain"/>
    <property type="match status" value="1"/>
</dbReference>
<keyword evidence="1 3" id="KW-0560">Oxidoreductase</keyword>
<evidence type="ECO:0000313" key="3">
    <source>
        <dbReference type="EMBL" id="XDQ24809.1"/>
    </source>
</evidence>
<dbReference type="EMBL" id="CP163435">
    <property type="protein sequence ID" value="XDQ24809.1"/>
    <property type="molecule type" value="Genomic_DNA"/>
</dbReference>
<accession>A0AB39P388</accession>
<dbReference type="Pfam" id="PF01266">
    <property type="entry name" value="DAO"/>
    <property type="match status" value="1"/>
</dbReference>